<name>A0A420BKL4_SPHD1</name>
<dbReference type="OrthoDB" id="712037at2"/>
<sequence length="61" mass="6583">MKKQQKRTPYVEPRVTATVVELEQGIAAGSASVNPGGTSNPSSPKTEDWFDNGSQNTDFDI</sequence>
<protein>
    <submittedName>
        <fullName evidence="2">Uncharacterized protein</fullName>
    </submittedName>
</protein>
<dbReference type="Proteomes" id="UP000286246">
    <property type="component" value="Unassembled WGS sequence"/>
</dbReference>
<proteinExistence type="predicted"/>
<evidence type="ECO:0000313" key="2">
    <source>
        <dbReference type="EMBL" id="RKE57252.1"/>
    </source>
</evidence>
<organism evidence="2 3">
    <name type="scientific">Sphingobacterium detergens</name>
    <dbReference type="NCBI Taxonomy" id="1145106"/>
    <lineage>
        <taxon>Bacteria</taxon>
        <taxon>Pseudomonadati</taxon>
        <taxon>Bacteroidota</taxon>
        <taxon>Sphingobacteriia</taxon>
        <taxon>Sphingobacteriales</taxon>
        <taxon>Sphingobacteriaceae</taxon>
        <taxon>Sphingobacterium</taxon>
    </lineage>
</organism>
<gene>
    <name evidence="2" type="ORF">DFQ12_2134</name>
</gene>
<accession>A0A420BKL4</accession>
<reference evidence="2 3" key="1">
    <citation type="submission" date="2018-09" db="EMBL/GenBank/DDBJ databases">
        <title>Genomic Encyclopedia of Type Strains, Phase III (KMG-III): the genomes of soil and plant-associated and newly described type strains.</title>
        <authorList>
            <person name="Whitman W."/>
        </authorList>
    </citation>
    <scope>NUCLEOTIDE SEQUENCE [LARGE SCALE GENOMIC DNA]</scope>
    <source>
        <strain evidence="2 3">CECT 7938</strain>
    </source>
</reference>
<feature type="compositionally biased region" description="Polar residues" evidence="1">
    <location>
        <begin position="31"/>
        <end position="44"/>
    </location>
</feature>
<feature type="region of interest" description="Disordered" evidence="1">
    <location>
        <begin position="27"/>
        <end position="61"/>
    </location>
</feature>
<feature type="compositionally biased region" description="Polar residues" evidence="1">
    <location>
        <begin position="52"/>
        <end position="61"/>
    </location>
</feature>
<dbReference type="EMBL" id="RAPY01000001">
    <property type="protein sequence ID" value="RKE57252.1"/>
    <property type="molecule type" value="Genomic_DNA"/>
</dbReference>
<dbReference type="RefSeq" id="WP_120258828.1">
    <property type="nucleotide sequence ID" value="NZ_RAPY01000001.1"/>
</dbReference>
<comment type="caution">
    <text evidence="2">The sequence shown here is derived from an EMBL/GenBank/DDBJ whole genome shotgun (WGS) entry which is preliminary data.</text>
</comment>
<keyword evidence="3" id="KW-1185">Reference proteome</keyword>
<evidence type="ECO:0000256" key="1">
    <source>
        <dbReference type="SAM" id="MobiDB-lite"/>
    </source>
</evidence>
<evidence type="ECO:0000313" key="3">
    <source>
        <dbReference type="Proteomes" id="UP000286246"/>
    </source>
</evidence>
<dbReference type="AlphaFoldDB" id="A0A420BKL4"/>